<proteinExistence type="inferred from homology"/>
<accession>A0AAW2WRE4</accession>
<name>A0AAW2WRE4_9LAMI</name>
<dbReference type="InterPro" id="IPR013878">
    <property type="entry name" value="Mo25"/>
</dbReference>
<dbReference type="GO" id="GO:0035556">
    <property type="term" value="P:intracellular signal transduction"/>
    <property type="evidence" value="ECO:0007669"/>
    <property type="project" value="TreeGrafter"/>
</dbReference>
<comment type="similarity">
    <text evidence="1">Belongs to the Mo25 family.</text>
</comment>
<dbReference type="InterPro" id="IPR011989">
    <property type="entry name" value="ARM-like"/>
</dbReference>
<organism evidence="2">
    <name type="scientific">Sesamum latifolium</name>
    <dbReference type="NCBI Taxonomy" id="2727402"/>
    <lineage>
        <taxon>Eukaryota</taxon>
        <taxon>Viridiplantae</taxon>
        <taxon>Streptophyta</taxon>
        <taxon>Embryophyta</taxon>
        <taxon>Tracheophyta</taxon>
        <taxon>Spermatophyta</taxon>
        <taxon>Magnoliopsida</taxon>
        <taxon>eudicotyledons</taxon>
        <taxon>Gunneridae</taxon>
        <taxon>Pentapetalae</taxon>
        <taxon>asterids</taxon>
        <taxon>lamiids</taxon>
        <taxon>Lamiales</taxon>
        <taxon>Pedaliaceae</taxon>
        <taxon>Sesamum</taxon>
    </lineage>
</organism>
<dbReference type="PANTHER" id="PTHR10182">
    <property type="entry name" value="CALCIUM-BINDING PROTEIN 39-RELATED"/>
    <property type="match status" value="1"/>
</dbReference>
<dbReference type="EMBL" id="JACGWN010000007">
    <property type="protein sequence ID" value="KAL0443311.1"/>
    <property type="molecule type" value="Genomic_DNA"/>
</dbReference>
<dbReference type="InterPro" id="IPR016024">
    <property type="entry name" value="ARM-type_fold"/>
</dbReference>
<comment type="caution">
    <text evidence="2">The sequence shown here is derived from an EMBL/GenBank/DDBJ whole genome shotgun (WGS) entry which is preliminary data.</text>
</comment>
<sequence length="363" mass="41927">MPTAVKQEMEDNTIKRSNSSLNFKKLVPKVLRSSSMKNPFKSKKLRTPVDIVRETRALLLYFRSGDDAGNPKQRDEKKLVQLTQEFFKEDTMRLLINCLPKLNFEARKDASRVIANLQRQPVHSRLIASDYLEGNLDIMDQLITGYEDPVVALHFGGMLRECIRHQVVARYVLKPEHVKKFFDYIQLPNFDVASDAAATFKELMTRHKSTIAEFLAENYTWFFAEFNSKLLESTNYMTRRHAVKLLGDILLDRSNAGSMIRYVSSKDNMRVLMNLLRESHKSIQIDAFHVFKLFVANQNKPADIVNILCANRTKLLRFLTGFNMDKEDEMFEADKAQVMKEIMELEPTTSFSCSGELFKSISV</sequence>
<reference evidence="2" key="1">
    <citation type="submission" date="2020-06" db="EMBL/GenBank/DDBJ databases">
        <authorList>
            <person name="Li T."/>
            <person name="Hu X."/>
            <person name="Zhang T."/>
            <person name="Song X."/>
            <person name="Zhang H."/>
            <person name="Dai N."/>
            <person name="Sheng W."/>
            <person name="Hou X."/>
            <person name="Wei L."/>
        </authorList>
    </citation>
    <scope>NUCLEOTIDE SEQUENCE</scope>
    <source>
        <strain evidence="2">KEN1</strain>
        <tissue evidence="2">Leaf</tissue>
    </source>
</reference>
<dbReference type="AlphaFoldDB" id="A0AAW2WRE4"/>
<dbReference type="PANTHER" id="PTHR10182:SF21">
    <property type="entry name" value="CALCIUM-BINDING PROTEIN"/>
    <property type="match status" value="1"/>
</dbReference>
<dbReference type="Pfam" id="PF08569">
    <property type="entry name" value="Mo25"/>
    <property type="match status" value="1"/>
</dbReference>
<dbReference type="GO" id="GO:0043539">
    <property type="term" value="F:protein serine/threonine kinase activator activity"/>
    <property type="evidence" value="ECO:0007669"/>
    <property type="project" value="TreeGrafter"/>
</dbReference>
<protein>
    <submittedName>
        <fullName evidence="2">MO25-like protein</fullName>
    </submittedName>
</protein>
<gene>
    <name evidence="2" type="ORF">Slati_2053800</name>
</gene>
<evidence type="ECO:0000256" key="1">
    <source>
        <dbReference type="ARBA" id="ARBA00011012"/>
    </source>
</evidence>
<reference evidence="2" key="2">
    <citation type="journal article" date="2024" name="Plant">
        <title>Genomic evolution and insights into agronomic trait innovations of Sesamum species.</title>
        <authorList>
            <person name="Miao H."/>
            <person name="Wang L."/>
            <person name="Qu L."/>
            <person name="Liu H."/>
            <person name="Sun Y."/>
            <person name="Le M."/>
            <person name="Wang Q."/>
            <person name="Wei S."/>
            <person name="Zheng Y."/>
            <person name="Lin W."/>
            <person name="Duan Y."/>
            <person name="Cao H."/>
            <person name="Xiong S."/>
            <person name="Wang X."/>
            <person name="Wei L."/>
            <person name="Li C."/>
            <person name="Ma Q."/>
            <person name="Ju M."/>
            <person name="Zhao R."/>
            <person name="Li G."/>
            <person name="Mu C."/>
            <person name="Tian Q."/>
            <person name="Mei H."/>
            <person name="Zhang T."/>
            <person name="Gao T."/>
            <person name="Zhang H."/>
        </authorList>
    </citation>
    <scope>NUCLEOTIDE SEQUENCE</scope>
    <source>
        <strain evidence="2">KEN1</strain>
    </source>
</reference>
<dbReference type="SUPFAM" id="SSF48371">
    <property type="entry name" value="ARM repeat"/>
    <property type="match status" value="1"/>
</dbReference>
<evidence type="ECO:0000313" key="2">
    <source>
        <dbReference type="EMBL" id="KAL0443311.1"/>
    </source>
</evidence>
<dbReference type="Gene3D" id="1.25.10.10">
    <property type="entry name" value="Leucine-rich Repeat Variant"/>
    <property type="match status" value="1"/>
</dbReference>